<feature type="chain" id="PRO_5047537778" description="Lipoprotein" evidence="1">
    <location>
        <begin position="21"/>
        <end position="186"/>
    </location>
</feature>
<comment type="caution">
    <text evidence="2">The sequence shown here is derived from an EMBL/GenBank/DDBJ whole genome shotgun (WGS) entry which is preliminary data.</text>
</comment>
<feature type="signal peptide" evidence="1">
    <location>
        <begin position="1"/>
        <end position="20"/>
    </location>
</feature>
<dbReference type="RefSeq" id="WP_373973424.1">
    <property type="nucleotide sequence ID" value="NZ_JBHDLJ010000020.1"/>
</dbReference>
<gene>
    <name evidence="2" type="ORF">ACETWP_16790</name>
</gene>
<evidence type="ECO:0000313" key="2">
    <source>
        <dbReference type="EMBL" id="MFB0836249.1"/>
    </source>
</evidence>
<dbReference type="Proteomes" id="UP001575652">
    <property type="component" value="Unassembled WGS sequence"/>
</dbReference>
<evidence type="ECO:0000313" key="3">
    <source>
        <dbReference type="Proteomes" id="UP001575652"/>
    </source>
</evidence>
<keyword evidence="1" id="KW-0732">Signal</keyword>
<keyword evidence="3" id="KW-1185">Reference proteome</keyword>
<name>A0ABV4URF8_9MICC</name>
<evidence type="ECO:0008006" key="4">
    <source>
        <dbReference type="Google" id="ProtNLM"/>
    </source>
</evidence>
<dbReference type="EMBL" id="JBHDLJ010000020">
    <property type="protein sequence ID" value="MFB0836249.1"/>
    <property type="molecule type" value="Genomic_DNA"/>
</dbReference>
<proteinExistence type="predicted"/>
<evidence type="ECO:0000256" key="1">
    <source>
        <dbReference type="SAM" id="SignalP"/>
    </source>
</evidence>
<organism evidence="2 3">
    <name type="scientific">Arthrobacter halodurans</name>
    <dbReference type="NCBI Taxonomy" id="516699"/>
    <lineage>
        <taxon>Bacteria</taxon>
        <taxon>Bacillati</taxon>
        <taxon>Actinomycetota</taxon>
        <taxon>Actinomycetes</taxon>
        <taxon>Micrococcales</taxon>
        <taxon>Micrococcaceae</taxon>
        <taxon>Arthrobacter</taxon>
    </lineage>
</organism>
<accession>A0ABV4URF8</accession>
<protein>
    <recommendedName>
        <fullName evidence="4">Lipoprotein</fullName>
    </recommendedName>
</protein>
<sequence length="186" mass="19932">MSRRAAVVPMLACAALLASCGTYTDQTGPLVVGPASGEPENTICSAIEPEMLRPGFAETIYNETNHPAEILSIDLAEPRNLEVTGTGAWKLDDGILLHYMWSDAEAARDRDTAKFVANLSPAEGFVLNPGDGAGVAVTAEVLDASQPAGAHQLRVRYRSNGREYAEVTNVSYKLEPDGCDYMMDEP</sequence>
<dbReference type="PROSITE" id="PS51257">
    <property type="entry name" value="PROKAR_LIPOPROTEIN"/>
    <property type="match status" value="1"/>
</dbReference>
<reference evidence="2 3" key="1">
    <citation type="submission" date="2024-09" db="EMBL/GenBank/DDBJ databases">
        <authorList>
            <person name="Salinas-Garcia M.A."/>
            <person name="Prieme A."/>
        </authorList>
    </citation>
    <scope>NUCLEOTIDE SEQUENCE [LARGE SCALE GENOMIC DNA]</scope>
    <source>
        <strain evidence="2 3">DSM 21081</strain>
    </source>
</reference>